<keyword evidence="3" id="KW-1185">Reference proteome</keyword>
<sequence length="189" mass="21026">MDLIESPRITPPIILLQTVVEEVRHRSSAHLPRSTPQSRQKIRTGALQSDCTHPARQSRLLKLILFLSVQYSETAIVREEDETPNDRNNRVRLRLEAKALQLDETKKAPAKERQPTGCVVGVLEQNGPLGLISVWFRGDIPGHFAETCKTTGVLLCPLIVLSDIPEALRRSATQVQTTSLQSIVFACGM</sequence>
<organism evidence="2 3">
    <name type="scientific">Hydnomerulius pinastri MD-312</name>
    <dbReference type="NCBI Taxonomy" id="994086"/>
    <lineage>
        <taxon>Eukaryota</taxon>
        <taxon>Fungi</taxon>
        <taxon>Dikarya</taxon>
        <taxon>Basidiomycota</taxon>
        <taxon>Agaricomycotina</taxon>
        <taxon>Agaricomycetes</taxon>
        <taxon>Agaricomycetidae</taxon>
        <taxon>Boletales</taxon>
        <taxon>Boletales incertae sedis</taxon>
        <taxon>Leucogyrophana</taxon>
    </lineage>
</organism>
<proteinExistence type="predicted"/>
<evidence type="ECO:0000256" key="1">
    <source>
        <dbReference type="SAM" id="MobiDB-lite"/>
    </source>
</evidence>
<reference evidence="2 3" key="1">
    <citation type="submission" date="2014-04" db="EMBL/GenBank/DDBJ databases">
        <title>Evolutionary Origins and Diversification of the Mycorrhizal Mutualists.</title>
        <authorList>
            <consortium name="DOE Joint Genome Institute"/>
            <consortium name="Mycorrhizal Genomics Consortium"/>
            <person name="Kohler A."/>
            <person name="Kuo A."/>
            <person name="Nagy L.G."/>
            <person name="Floudas D."/>
            <person name="Copeland A."/>
            <person name="Barry K.W."/>
            <person name="Cichocki N."/>
            <person name="Veneault-Fourrey C."/>
            <person name="LaButti K."/>
            <person name="Lindquist E.A."/>
            <person name="Lipzen A."/>
            <person name="Lundell T."/>
            <person name="Morin E."/>
            <person name="Murat C."/>
            <person name="Riley R."/>
            <person name="Ohm R."/>
            <person name="Sun H."/>
            <person name="Tunlid A."/>
            <person name="Henrissat B."/>
            <person name="Grigoriev I.V."/>
            <person name="Hibbett D.S."/>
            <person name="Martin F."/>
        </authorList>
    </citation>
    <scope>NUCLEOTIDE SEQUENCE [LARGE SCALE GENOMIC DNA]</scope>
    <source>
        <strain evidence="2 3">MD-312</strain>
    </source>
</reference>
<dbReference type="OrthoDB" id="2668156at2759"/>
<dbReference type="Proteomes" id="UP000053820">
    <property type="component" value="Unassembled WGS sequence"/>
</dbReference>
<protein>
    <submittedName>
        <fullName evidence="2">Unplaced genomic scaffold scaffold_111, whole genome shotgun sequence</fullName>
    </submittedName>
</protein>
<evidence type="ECO:0000313" key="3">
    <source>
        <dbReference type="Proteomes" id="UP000053820"/>
    </source>
</evidence>
<accession>A0A0C9VLB2</accession>
<dbReference type="AlphaFoldDB" id="A0A0C9VLB2"/>
<dbReference type="Gene3D" id="3.40.50.1010">
    <property type="entry name" value="5'-nuclease"/>
    <property type="match status" value="1"/>
</dbReference>
<feature type="region of interest" description="Disordered" evidence="1">
    <location>
        <begin position="26"/>
        <end position="49"/>
    </location>
</feature>
<name>A0A0C9VLB2_9AGAM</name>
<evidence type="ECO:0000313" key="2">
    <source>
        <dbReference type="EMBL" id="KIJ58390.1"/>
    </source>
</evidence>
<dbReference type="HOGENOM" id="CLU_1434612_0_0_1"/>
<dbReference type="EMBL" id="KN839945">
    <property type="protein sequence ID" value="KIJ58390.1"/>
    <property type="molecule type" value="Genomic_DNA"/>
</dbReference>
<gene>
    <name evidence="2" type="ORF">HYDPIDRAFT_190813</name>
</gene>